<evidence type="ECO:0000313" key="2">
    <source>
        <dbReference type="Proteomes" id="UP000321938"/>
    </source>
</evidence>
<gene>
    <name evidence="1" type="ORF">ES692_02765</name>
</gene>
<accession>A0A5C7BIM2</accession>
<reference evidence="1 2" key="1">
    <citation type="submission" date="2019-08" db="EMBL/GenBank/DDBJ databases">
        <title>Genome of Psychroserpens burtonensis ACAM 167.</title>
        <authorList>
            <person name="Bowman J.P."/>
        </authorList>
    </citation>
    <scope>NUCLEOTIDE SEQUENCE [LARGE SCALE GENOMIC DNA]</scope>
    <source>
        <strain evidence="1 2">ACAM 167</strain>
    </source>
</reference>
<comment type="caution">
    <text evidence="1">The sequence shown here is derived from an EMBL/GenBank/DDBJ whole genome shotgun (WGS) entry which is preliminary data.</text>
</comment>
<dbReference type="Proteomes" id="UP000321938">
    <property type="component" value="Unassembled WGS sequence"/>
</dbReference>
<dbReference type="RefSeq" id="WP_028873582.1">
    <property type="nucleotide sequence ID" value="NZ_VOSB01000003.1"/>
</dbReference>
<keyword evidence="2" id="KW-1185">Reference proteome</keyword>
<evidence type="ECO:0000313" key="1">
    <source>
        <dbReference type="EMBL" id="TXE19689.1"/>
    </source>
</evidence>
<name>A0A5C7BIM2_9FLAO</name>
<organism evidence="1 2">
    <name type="scientific">Psychroserpens burtonensis</name>
    <dbReference type="NCBI Taxonomy" id="49278"/>
    <lineage>
        <taxon>Bacteria</taxon>
        <taxon>Pseudomonadati</taxon>
        <taxon>Bacteroidota</taxon>
        <taxon>Flavobacteriia</taxon>
        <taxon>Flavobacteriales</taxon>
        <taxon>Flavobacteriaceae</taxon>
        <taxon>Psychroserpens</taxon>
    </lineage>
</organism>
<dbReference type="AlphaFoldDB" id="A0A5C7BIM2"/>
<proteinExistence type="predicted"/>
<dbReference type="STRING" id="1123037.GCA_000425305_00917"/>
<protein>
    <submittedName>
        <fullName evidence="1">Uncharacterized protein</fullName>
    </submittedName>
</protein>
<dbReference type="EMBL" id="VOSB01000003">
    <property type="protein sequence ID" value="TXE19689.1"/>
    <property type="molecule type" value="Genomic_DNA"/>
</dbReference>
<sequence length="89" mass="10047">MKKVLIIGNGFDRAHGAPTSFIDFSIYSIKDLLIPDLKAHIISGEKSKYFGDTIQKKSDNSVFPYRDNSSIQHSLRGALKKIIKEAMKY</sequence>
<dbReference type="OrthoDB" id="5903604at2"/>